<organism evidence="1 2">
    <name type="scientific">Elliptochloris bilobata</name>
    <dbReference type="NCBI Taxonomy" id="381761"/>
    <lineage>
        <taxon>Eukaryota</taxon>
        <taxon>Viridiplantae</taxon>
        <taxon>Chlorophyta</taxon>
        <taxon>core chlorophytes</taxon>
        <taxon>Trebouxiophyceae</taxon>
        <taxon>Trebouxiophyceae incertae sedis</taxon>
        <taxon>Elliptochloris clade</taxon>
        <taxon>Elliptochloris</taxon>
    </lineage>
</organism>
<protein>
    <recommendedName>
        <fullName evidence="3">Protein-serine/threonine phosphatase</fullName>
    </recommendedName>
</protein>
<dbReference type="AlphaFoldDB" id="A0AAW1QKF7"/>
<sequence>MFLSHLVNPAISTGAPKWPSKRQAFRLVRRPNGNVILASDGLSDPFDDVTLGENNVNGFGLEFYIETPANEVAETIHDVKKSWQFQLLYTVSQLAAGHGNIRAILEDMKLLSTEAEGVSEAIPEESRPRLVNAAGRVGALLGLQAAPAPAPADGDAAATSVPGRVAGAPLTEVLLVNIKLLTLTELKLITDRGADGRRRLSEAFAGPERLMSSLTRPAVI</sequence>
<evidence type="ECO:0000313" key="2">
    <source>
        <dbReference type="Proteomes" id="UP001445335"/>
    </source>
</evidence>
<keyword evidence="2" id="KW-1185">Reference proteome</keyword>
<evidence type="ECO:0000313" key="1">
    <source>
        <dbReference type="EMBL" id="KAK9821926.1"/>
    </source>
</evidence>
<gene>
    <name evidence="1" type="ORF">WJX81_001759</name>
</gene>
<accession>A0AAW1QKF7</accession>
<dbReference type="EMBL" id="JALJOU010000094">
    <property type="protein sequence ID" value="KAK9821926.1"/>
    <property type="molecule type" value="Genomic_DNA"/>
</dbReference>
<evidence type="ECO:0008006" key="3">
    <source>
        <dbReference type="Google" id="ProtNLM"/>
    </source>
</evidence>
<dbReference type="Proteomes" id="UP001445335">
    <property type="component" value="Unassembled WGS sequence"/>
</dbReference>
<name>A0AAW1QKF7_9CHLO</name>
<proteinExistence type="predicted"/>
<comment type="caution">
    <text evidence="1">The sequence shown here is derived from an EMBL/GenBank/DDBJ whole genome shotgun (WGS) entry which is preliminary data.</text>
</comment>
<reference evidence="1 2" key="1">
    <citation type="journal article" date="2024" name="Nat. Commun.">
        <title>Phylogenomics reveals the evolutionary origins of lichenization in chlorophyte algae.</title>
        <authorList>
            <person name="Puginier C."/>
            <person name="Libourel C."/>
            <person name="Otte J."/>
            <person name="Skaloud P."/>
            <person name="Haon M."/>
            <person name="Grisel S."/>
            <person name="Petersen M."/>
            <person name="Berrin J.G."/>
            <person name="Delaux P.M."/>
            <person name="Dal Grande F."/>
            <person name="Keller J."/>
        </authorList>
    </citation>
    <scope>NUCLEOTIDE SEQUENCE [LARGE SCALE GENOMIC DNA]</scope>
    <source>
        <strain evidence="1 2">SAG 245.80</strain>
    </source>
</reference>